<dbReference type="SMART" id="SM00322">
    <property type="entry name" value="KH"/>
    <property type="match status" value="4"/>
</dbReference>
<evidence type="ECO:0000256" key="7">
    <source>
        <dbReference type="PROSITE-ProRule" id="PRU00546"/>
    </source>
</evidence>
<dbReference type="PANTHER" id="PTHR43096:SF52">
    <property type="entry name" value="DNAJ HOMOLOG 1, MITOCHONDRIAL-RELATED"/>
    <property type="match status" value="1"/>
</dbReference>
<dbReference type="InterPro" id="IPR012724">
    <property type="entry name" value="DnaJ"/>
</dbReference>
<evidence type="ECO:0000313" key="12">
    <source>
        <dbReference type="Proteomes" id="UP000553632"/>
    </source>
</evidence>
<dbReference type="GO" id="GO:0051082">
    <property type="term" value="F:unfolded protein binding"/>
    <property type="evidence" value="ECO:0007669"/>
    <property type="project" value="InterPro"/>
</dbReference>
<dbReference type="InterPro" id="IPR036869">
    <property type="entry name" value="J_dom_sf"/>
</dbReference>
<evidence type="ECO:0000313" key="11">
    <source>
        <dbReference type="EMBL" id="KAF4707745.1"/>
    </source>
</evidence>
<protein>
    <submittedName>
        <fullName evidence="11">Insulin-like growth factor 2 mRNA-binding protein 3</fullName>
    </submittedName>
</protein>
<dbReference type="GO" id="GO:0008270">
    <property type="term" value="F:zinc ion binding"/>
    <property type="evidence" value="ECO:0007669"/>
    <property type="project" value="UniProtKB-KW"/>
</dbReference>
<keyword evidence="4 7" id="KW-0862">Zinc</keyword>
<feature type="compositionally biased region" description="Basic and acidic residues" evidence="8">
    <location>
        <begin position="1048"/>
        <end position="1059"/>
    </location>
</feature>
<feature type="domain" description="CR-type" evidence="10">
    <location>
        <begin position="817"/>
        <end position="895"/>
    </location>
</feature>
<dbReference type="InterPro" id="IPR001305">
    <property type="entry name" value="HSP_DnaJ_Cys-rich_dom"/>
</dbReference>
<dbReference type="PROSITE" id="PS50076">
    <property type="entry name" value="DNAJ_2"/>
    <property type="match status" value="1"/>
</dbReference>
<dbReference type="AlphaFoldDB" id="A0A7J6QH90"/>
<feature type="compositionally biased region" description="Low complexity" evidence="8">
    <location>
        <begin position="586"/>
        <end position="595"/>
    </location>
</feature>
<feature type="compositionally biased region" description="Basic and acidic residues" evidence="8">
    <location>
        <begin position="70"/>
        <end position="82"/>
    </location>
</feature>
<dbReference type="InterPro" id="IPR036410">
    <property type="entry name" value="HSP_DnaJ_Cys-rich_dom_sf"/>
</dbReference>
<feature type="compositionally biased region" description="Basic and acidic residues" evidence="8">
    <location>
        <begin position="97"/>
        <end position="108"/>
    </location>
</feature>
<dbReference type="SUPFAM" id="SSF49493">
    <property type="entry name" value="HSP40/DnaJ peptide-binding domain"/>
    <property type="match status" value="2"/>
</dbReference>
<dbReference type="Gene3D" id="1.10.287.110">
    <property type="entry name" value="DnaJ domain"/>
    <property type="match status" value="1"/>
</dbReference>
<evidence type="ECO:0000256" key="1">
    <source>
        <dbReference type="ARBA" id="ARBA00022723"/>
    </source>
</evidence>
<feature type="region of interest" description="Disordered" evidence="8">
    <location>
        <begin position="16"/>
        <end position="146"/>
    </location>
</feature>
<evidence type="ECO:0000259" key="10">
    <source>
        <dbReference type="PROSITE" id="PS51188"/>
    </source>
</evidence>
<organism evidence="11 12">
    <name type="scientific">Perkinsus olseni</name>
    <name type="common">Perkinsus atlanticus</name>
    <dbReference type="NCBI Taxonomy" id="32597"/>
    <lineage>
        <taxon>Eukaryota</taxon>
        <taxon>Sar</taxon>
        <taxon>Alveolata</taxon>
        <taxon>Perkinsozoa</taxon>
        <taxon>Perkinsea</taxon>
        <taxon>Perkinsida</taxon>
        <taxon>Perkinsidae</taxon>
        <taxon>Perkinsus</taxon>
    </lineage>
</organism>
<dbReference type="EMBL" id="JABANO010032932">
    <property type="protein sequence ID" value="KAF4707745.1"/>
    <property type="molecule type" value="Genomic_DNA"/>
</dbReference>
<keyword evidence="12" id="KW-1185">Reference proteome</keyword>
<comment type="caution">
    <text evidence="11">The sequence shown here is derived from an EMBL/GenBank/DDBJ whole genome shotgun (WGS) entry which is preliminary data.</text>
</comment>
<dbReference type="GO" id="GO:0005524">
    <property type="term" value="F:ATP binding"/>
    <property type="evidence" value="ECO:0007669"/>
    <property type="project" value="InterPro"/>
</dbReference>
<dbReference type="InterPro" id="IPR004088">
    <property type="entry name" value="KH_dom_type_1"/>
</dbReference>
<evidence type="ECO:0000259" key="9">
    <source>
        <dbReference type="PROSITE" id="PS50076"/>
    </source>
</evidence>
<dbReference type="PANTHER" id="PTHR43096">
    <property type="entry name" value="DNAJ HOMOLOG 1, MITOCHONDRIAL-RELATED"/>
    <property type="match status" value="1"/>
</dbReference>
<dbReference type="HAMAP" id="MF_01152">
    <property type="entry name" value="DnaJ"/>
    <property type="match status" value="1"/>
</dbReference>
<feature type="domain" description="J" evidence="9">
    <location>
        <begin position="679"/>
        <end position="744"/>
    </location>
</feature>
<dbReference type="GO" id="GO:0031072">
    <property type="term" value="F:heat shock protein binding"/>
    <property type="evidence" value="ECO:0007669"/>
    <property type="project" value="InterPro"/>
</dbReference>
<dbReference type="CDD" id="cd10719">
    <property type="entry name" value="DnaJ_zf"/>
    <property type="match status" value="1"/>
</dbReference>
<keyword evidence="3 7" id="KW-0863">Zinc-finger</keyword>
<dbReference type="InterPro" id="IPR002939">
    <property type="entry name" value="DnaJ_C"/>
</dbReference>
<dbReference type="InterPro" id="IPR001623">
    <property type="entry name" value="DnaJ_domain"/>
</dbReference>
<reference evidence="11 12" key="1">
    <citation type="submission" date="2020-04" db="EMBL/GenBank/DDBJ databases">
        <title>Perkinsus olseni comparative genomics.</title>
        <authorList>
            <person name="Bogema D.R."/>
        </authorList>
    </citation>
    <scope>NUCLEOTIDE SEQUENCE [LARGE SCALE GENOMIC DNA]</scope>
    <source>
        <strain evidence="11 12">ATCC PRA-207</strain>
    </source>
</reference>
<feature type="compositionally biased region" description="Acidic residues" evidence="8">
    <location>
        <begin position="49"/>
        <end position="69"/>
    </location>
</feature>
<evidence type="ECO:0000256" key="3">
    <source>
        <dbReference type="ARBA" id="ARBA00022771"/>
    </source>
</evidence>
<feature type="zinc finger region" description="CR-type" evidence="7">
    <location>
        <begin position="817"/>
        <end position="895"/>
    </location>
</feature>
<gene>
    <name evidence="11" type="primary">IGF2BP3_2</name>
    <name evidence="11" type="ORF">FOZ63_005687</name>
</gene>
<dbReference type="GO" id="GO:0005737">
    <property type="term" value="C:cytoplasm"/>
    <property type="evidence" value="ECO:0007669"/>
    <property type="project" value="TreeGrafter"/>
</dbReference>
<evidence type="ECO:0000256" key="5">
    <source>
        <dbReference type="ARBA" id="ARBA00023186"/>
    </source>
</evidence>
<dbReference type="SUPFAM" id="SSF57938">
    <property type="entry name" value="DnaJ/Hsp40 cysteine-rich domain"/>
    <property type="match status" value="1"/>
</dbReference>
<dbReference type="Pfam" id="PF00013">
    <property type="entry name" value="KH_1"/>
    <property type="match status" value="3"/>
</dbReference>
<accession>A0A7J6QH90</accession>
<dbReference type="Gene3D" id="3.30.1370.10">
    <property type="entry name" value="K Homology domain, type 1"/>
    <property type="match status" value="3"/>
</dbReference>
<dbReference type="CDD" id="cd06257">
    <property type="entry name" value="DnaJ"/>
    <property type="match status" value="1"/>
</dbReference>
<keyword evidence="5" id="KW-0143">Chaperone</keyword>
<dbReference type="SUPFAM" id="SSF46565">
    <property type="entry name" value="Chaperone J-domain"/>
    <property type="match status" value="1"/>
</dbReference>
<evidence type="ECO:0000256" key="2">
    <source>
        <dbReference type="ARBA" id="ARBA00022737"/>
    </source>
</evidence>
<dbReference type="Pfam" id="PF01556">
    <property type="entry name" value="DnaJ_C"/>
    <property type="match status" value="1"/>
</dbReference>
<dbReference type="FunFam" id="2.10.230.10:FF:000002">
    <property type="entry name" value="Molecular chaperone DnaJ"/>
    <property type="match status" value="1"/>
</dbReference>
<dbReference type="CDD" id="cd00105">
    <property type="entry name" value="KH-I"/>
    <property type="match status" value="2"/>
</dbReference>
<feature type="region of interest" description="Disordered" evidence="8">
    <location>
        <begin position="520"/>
        <end position="598"/>
    </location>
</feature>
<dbReference type="SUPFAM" id="SSF54791">
    <property type="entry name" value="Eukaryotic type KH-domain (KH-domain type I)"/>
    <property type="match status" value="3"/>
</dbReference>
<dbReference type="InterPro" id="IPR036612">
    <property type="entry name" value="KH_dom_type_1_sf"/>
</dbReference>
<dbReference type="InterPro" id="IPR004087">
    <property type="entry name" value="KH_dom"/>
</dbReference>
<evidence type="ECO:0000256" key="6">
    <source>
        <dbReference type="PROSITE-ProRule" id="PRU00117"/>
    </source>
</evidence>
<dbReference type="Pfam" id="PF00684">
    <property type="entry name" value="DnaJ_CXXCXGXG"/>
    <property type="match status" value="1"/>
</dbReference>
<evidence type="ECO:0000256" key="8">
    <source>
        <dbReference type="SAM" id="MobiDB-lite"/>
    </source>
</evidence>
<dbReference type="GO" id="GO:0042026">
    <property type="term" value="P:protein refolding"/>
    <property type="evidence" value="ECO:0007669"/>
    <property type="project" value="TreeGrafter"/>
</dbReference>
<dbReference type="SMART" id="SM00271">
    <property type="entry name" value="DnaJ"/>
    <property type="match status" value="1"/>
</dbReference>
<dbReference type="CDD" id="cd10747">
    <property type="entry name" value="DnaJ_C"/>
    <property type="match status" value="1"/>
</dbReference>
<keyword evidence="1 7" id="KW-0479">Metal-binding</keyword>
<feature type="region of interest" description="Disordered" evidence="8">
    <location>
        <begin position="739"/>
        <end position="772"/>
    </location>
</feature>
<dbReference type="Gene3D" id="2.10.230.10">
    <property type="entry name" value="Heat shock protein DnaJ, cysteine-rich domain"/>
    <property type="match status" value="1"/>
</dbReference>
<feature type="compositionally biased region" description="Basic and acidic residues" evidence="8">
    <location>
        <begin position="739"/>
        <end position="748"/>
    </location>
</feature>
<name>A0A7J6QH90_PEROL</name>
<dbReference type="InterPro" id="IPR008971">
    <property type="entry name" value="HSP40/DnaJ_pept-bd"/>
</dbReference>
<dbReference type="PRINTS" id="PR00625">
    <property type="entry name" value="JDOMAIN"/>
</dbReference>
<feature type="compositionally biased region" description="Polar residues" evidence="8">
    <location>
        <begin position="1060"/>
        <end position="1073"/>
    </location>
</feature>
<feature type="region of interest" description="Disordered" evidence="8">
    <location>
        <begin position="988"/>
        <end position="1012"/>
    </location>
</feature>
<dbReference type="GO" id="GO:0003723">
    <property type="term" value="F:RNA binding"/>
    <property type="evidence" value="ECO:0007669"/>
    <property type="project" value="UniProtKB-UniRule"/>
</dbReference>
<dbReference type="Pfam" id="PF00226">
    <property type="entry name" value="DnaJ"/>
    <property type="match status" value="1"/>
</dbReference>
<dbReference type="Gene3D" id="2.60.260.20">
    <property type="entry name" value="Urease metallochaperone UreE, N-terminal domain"/>
    <property type="match status" value="2"/>
</dbReference>
<proteinExistence type="inferred from homology"/>
<feature type="region of interest" description="Disordered" evidence="8">
    <location>
        <begin position="314"/>
        <end position="341"/>
    </location>
</feature>
<dbReference type="PROSITE" id="PS50084">
    <property type="entry name" value="KH_TYPE_1"/>
    <property type="match status" value="3"/>
</dbReference>
<feature type="compositionally biased region" description="Pro residues" evidence="8">
    <location>
        <begin position="324"/>
        <end position="336"/>
    </location>
</feature>
<feature type="compositionally biased region" description="Basic and acidic residues" evidence="8">
    <location>
        <begin position="529"/>
        <end position="556"/>
    </location>
</feature>
<dbReference type="PROSITE" id="PS51188">
    <property type="entry name" value="ZF_CR"/>
    <property type="match status" value="1"/>
</dbReference>
<keyword evidence="6" id="KW-0694">RNA-binding</keyword>
<feature type="compositionally biased region" description="Polar residues" evidence="8">
    <location>
        <begin position="24"/>
        <end position="42"/>
    </location>
</feature>
<dbReference type="GO" id="GO:0009408">
    <property type="term" value="P:response to heat"/>
    <property type="evidence" value="ECO:0007669"/>
    <property type="project" value="InterPro"/>
</dbReference>
<dbReference type="Proteomes" id="UP000553632">
    <property type="component" value="Unassembled WGS sequence"/>
</dbReference>
<sequence>MDYGVTSEDVDYDETAAAAAASAQQHQSGTGVASTTNASTTFQPPPDDRVDDEDSLGDDDDREDEEGYSAEEHHADEHEDPSPRSGHGNEPPAEQPASREEPASERRSSSKRRRNSGDQSTGPVRRWTGANRVGQAQPQQQQPGRDYLPCRCLVPDDIAGHIIGVRGTGLHRLQKLSGANVHVSKPSETPKSLVDRVVTFIGNPQQVDTAVAKLLDMLRRDKPQSRGIFVLLIPEVTSFAFLDGRGQRLRALESDFHCEVTIAKAPIEGMMVRPVIIKGSDEATAAVISKLRNTVEEVVRSKRIPFEEASALVMGSDRQGDRSAPPPPPPPPPGPPVEIESRPGEVVVPWVPGLEKIPRDQDSGSPVMLVVDRRYSAFVIGKNGKSITEIEHCSGARIQFEKADQFPPNPKLAPNRNEVMVLRGTMAEKSRGMVKTMEVLDVKEDKYTELLIQASKTRNVIGRGGDTINWICKTTGCNVQVQKSESSDMPTRFVTFEGSLDKRVKAALMVLVAIELSFMPATPSSPEEGAGRGQEEVGRRDQHPGDRDREYSPESKRARHHHHHQQEYQSHGRSTESPRGHRGSHSYEGVSESSSAFRQRGSLDNAAVALGTAADRLGSDIDHDEASYFSVVVGRNTINSWVKAGFLDELSRRSGAHVEIGKDAVFGYQRYFSTTAKKDPYSIMGVSPAATQKEIKEKFRELAKKYHPDRNPDDPGAQSRMASLTDAYAILTDPKKRAIFDREQREMRNGSTGSGTTGSGASASTAGDWHHDPSQMFSEFSKVFGRQAKYRQAGQVSQRGDDITTEIEVSFMEAMRGSTRTVALSCRQGCETCNGSGAAAGTGWTMCRQCKGTGTVRVERGIMTMGIPCNTCSGSGQTLDHPCRSCRGEGAMVRRKDVLVSVPAGARQFTELRLPGLGHCGLRGGRSGDLFITIKVKEHERFRRVDEDVHLTVPVTLSQALLGGTVEIPSLTSEKDIIKLQIPPNTLPGNSRIIRGKGPPKLSAGSSVDSASNPRGNLVLHFSLSLPERLTPRQEALIREFDDIERESTQRREFKHGNNEDQGATRTASATAM</sequence>
<keyword evidence="2" id="KW-0677">Repeat</keyword>
<evidence type="ECO:0000256" key="4">
    <source>
        <dbReference type="ARBA" id="ARBA00022833"/>
    </source>
</evidence>
<feature type="region of interest" description="Disordered" evidence="8">
    <location>
        <begin position="1048"/>
        <end position="1073"/>
    </location>
</feature>